<dbReference type="GO" id="GO:0060271">
    <property type="term" value="P:cilium assembly"/>
    <property type="evidence" value="ECO:0007669"/>
    <property type="project" value="TreeGrafter"/>
</dbReference>
<dbReference type="Pfam" id="PF25339">
    <property type="entry name" value="C2_C2CD3_N"/>
    <property type="match status" value="1"/>
</dbReference>
<dbReference type="SMART" id="SM00239">
    <property type="entry name" value="C2"/>
    <property type="match status" value="2"/>
</dbReference>
<evidence type="ECO:0000256" key="1">
    <source>
        <dbReference type="SAM" id="MobiDB-lite"/>
    </source>
</evidence>
<feature type="domain" description="C2" evidence="2">
    <location>
        <begin position="894"/>
        <end position="1051"/>
    </location>
</feature>
<feature type="compositionally biased region" description="Basic and acidic residues" evidence="1">
    <location>
        <begin position="860"/>
        <end position="879"/>
    </location>
</feature>
<feature type="region of interest" description="Disordered" evidence="1">
    <location>
        <begin position="1672"/>
        <end position="1879"/>
    </location>
</feature>
<dbReference type="EMBL" id="QEAM01000076">
    <property type="protein sequence ID" value="TPX47499.1"/>
    <property type="molecule type" value="Genomic_DNA"/>
</dbReference>
<feature type="compositionally biased region" description="Pro residues" evidence="1">
    <location>
        <begin position="1743"/>
        <end position="1755"/>
    </location>
</feature>
<dbReference type="PROSITE" id="PS50004">
    <property type="entry name" value="C2"/>
    <property type="match status" value="2"/>
</dbReference>
<name>A0A507D7D9_9FUNG</name>
<evidence type="ECO:0000313" key="4">
    <source>
        <dbReference type="Proteomes" id="UP000320475"/>
    </source>
</evidence>
<feature type="compositionally biased region" description="Polar residues" evidence="1">
    <location>
        <begin position="411"/>
        <end position="423"/>
    </location>
</feature>
<feature type="region of interest" description="Disordered" evidence="1">
    <location>
        <begin position="1937"/>
        <end position="1956"/>
    </location>
</feature>
<feature type="compositionally biased region" description="Polar residues" evidence="1">
    <location>
        <begin position="90"/>
        <end position="116"/>
    </location>
</feature>
<feature type="region of interest" description="Disordered" evidence="1">
    <location>
        <begin position="1977"/>
        <end position="2015"/>
    </location>
</feature>
<protein>
    <recommendedName>
        <fullName evidence="2">C2 domain-containing protein</fullName>
    </recommendedName>
</protein>
<feature type="compositionally biased region" description="Basic residues" evidence="1">
    <location>
        <begin position="880"/>
        <end position="890"/>
    </location>
</feature>
<feature type="region of interest" description="Disordered" evidence="1">
    <location>
        <begin position="1535"/>
        <end position="1558"/>
    </location>
</feature>
<feature type="compositionally biased region" description="Acidic residues" evidence="1">
    <location>
        <begin position="1995"/>
        <end position="2008"/>
    </location>
</feature>
<feature type="region of interest" description="Disordered" evidence="1">
    <location>
        <begin position="404"/>
        <end position="423"/>
    </location>
</feature>
<reference evidence="3 4" key="1">
    <citation type="journal article" date="2019" name="Sci. Rep.">
        <title>Comparative genomics of chytrid fungi reveal insights into the obligate biotrophic and pathogenic lifestyle of Synchytrium endobioticum.</title>
        <authorList>
            <person name="van de Vossenberg B.T.L.H."/>
            <person name="Warris S."/>
            <person name="Nguyen H.D.T."/>
            <person name="van Gent-Pelzer M.P.E."/>
            <person name="Joly D.L."/>
            <person name="van de Geest H.C."/>
            <person name="Bonants P.J.M."/>
            <person name="Smith D.S."/>
            <person name="Levesque C.A."/>
            <person name="van der Lee T.A.J."/>
        </authorList>
    </citation>
    <scope>NUCLEOTIDE SEQUENCE [LARGE SCALE GENOMIC DNA]</scope>
    <source>
        <strain evidence="3 4">LEV6574</strain>
    </source>
</reference>
<feature type="region of interest" description="Disordered" evidence="1">
    <location>
        <begin position="87"/>
        <end position="116"/>
    </location>
</feature>
<comment type="caution">
    <text evidence="3">The sequence shown here is derived from an EMBL/GenBank/DDBJ whole genome shotgun (WGS) entry which is preliminary data.</text>
</comment>
<dbReference type="InterPro" id="IPR000008">
    <property type="entry name" value="C2_dom"/>
</dbReference>
<feature type="compositionally biased region" description="Polar residues" evidence="1">
    <location>
        <begin position="1634"/>
        <end position="1650"/>
    </location>
</feature>
<dbReference type="InterPro" id="IPR057537">
    <property type="entry name" value="C2_C2CD3_N"/>
</dbReference>
<dbReference type="CDD" id="cd00030">
    <property type="entry name" value="C2"/>
    <property type="match status" value="1"/>
</dbReference>
<evidence type="ECO:0000313" key="3">
    <source>
        <dbReference type="EMBL" id="TPX47499.1"/>
    </source>
</evidence>
<dbReference type="GO" id="GO:0005815">
    <property type="term" value="C:microtubule organizing center"/>
    <property type="evidence" value="ECO:0007669"/>
    <property type="project" value="TreeGrafter"/>
</dbReference>
<dbReference type="OrthoDB" id="79771at2759"/>
<feature type="domain" description="C2" evidence="2">
    <location>
        <begin position="1304"/>
        <end position="1470"/>
    </location>
</feature>
<dbReference type="InterPro" id="IPR035892">
    <property type="entry name" value="C2_domain_sf"/>
</dbReference>
<dbReference type="Proteomes" id="UP000320475">
    <property type="component" value="Unassembled WGS sequence"/>
</dbReference>
<feature type="compositionally biased region" description="Low complexity" evidence="1">
    <location>
        <begin position="1547"/>
        <end position="1557"/>
    </location>
</feature>
<evidence type="ECO:0000259" key="2">
    <source>
        <dbReference type="PROSITE" id="PS50004"/>
    </source>
</evidence>
<sequence>MDAVSRHSLPPQVAGPPRYILTLSTIKLIWTDLPSPHATTSTSQSQATSDILPIAKVRVIWWGEESPGVVIQPHIIGGGVRTALPASLPTKPSVSLPKNGSRSNSSPPESTTGNTVSYSVRCGKQQFAAYLRDMGTLPLQIVTNADSQRPVGVATIKDVYLLAEKDNHSINGFFPIISVQQSPSGARTALGRKLGELHIVMSLESLHEMQHQPSMHAARLLAIPHQEIDLSDLPAADHGPPPFGTPQQALTTLDLETDVQDLGDLYASVTKSADATPLNICPVTINANIQTPTSIHLNTSPSLQEDNSTNDSFHKDFEVESYQESDDSSSSDPLDIEDDLIIEAINSRAGRSLLDRRLQKSQSVDAFDIEHSDNDDDDADLLAGLTADVLDRSQEGLEHDDTADALLPLKPNNSGGQNTLTKSNSNEQIMLPIDTLTALGRVTTIAIRIKQLELLPSVLSPLTTHYNVSVHLPSDQSLSSSERLVFSNNDQTLTAPAPPRLGSYRPSLGSSKPPPPVTVPYDRTIRLPIRFDSSVIDAWMSHSLQLKLQASQSITRGAETKRTRGVWSGSGFVAGKLLLQSNLTWSGKVTVWADMNDDIDLETLKRIKAKRRIGDVVLDISLLETSDNKRNEKAHTATLAPSSSLFVGDSGQSNQSTQAPTLEQPNVLVPATAPVIPMPPPPQYVYLRVSTGRALAVLPPSPGSATLLSVSVRLFTPGSPIESAPVPYRAPFDLSTGKVGVPTDFDFVYTVPVPATPEFFKTHSGKPLILEIWAMETSNDDGPKLLGLVKLPLHALLAAAEARTLSSPPTQEAVLVPDAEYALVDPFTGTGKGWIKAFMAFASWSEIIKVKKSIATDPQPRFESKHREESRAMGDQSRERVRKQQARKRNNIIDGEQRQLTQQRPRSEVTLELTIHRACGLKPLVRCAASQLSSGTYGPLDHALEVGANPYVAMYIFAPDNKPHQDGPIDEGTCLIRTRTLASTFIPEYEQTISVSLQGLDYDIVDWILRGGELYGEVLHHLPGNDVLLGIFSVSLAPILKSTHGISDMWFPVRDASGGSTMAAVQVSAKAQNLASLSGLIGSSSLHQSFTKAILKLHVQKVMLPNRDVDLLEMRSSSENSFLDAVEEGIWLRWRPRYIGAWQESVIHYITDRSVILESDYHAFSEMQINPQEPNVVDVEVCSRPVGRNTEVQLIGRCVIDLTPFLADLHQSKTGNGGTSKEISVLDGEMMLVHPQRADLGDAAVRLLVELQGLGPKREIYGNGKVLSNIVDAGSSSPQPTSPLWPVALSSKLDSVHTHSTSQPPHPVAAGQFNNPKPIETIQIHVTIFRAQHIPFIPDTLALESPFADPGKLPMAAPSVFVAFTWPSPQMNLMQSVATQTLKTPVARPGANPIWEADFVVCMEKSTNALMALRDSAQSVLDFHIWHAGKANVTTTSLTNHDTNPAVKIGTARIDLSALVSGVRELHGWYTIQSECSNSSAGELLVRISPSEDLSQLLKDYVNGSPVRRMVSRRQATPPVKLLSTKASIAVVVPSPEPRKPAHDKTASAPAAAVSSGGLVGNSGQAVDTWVWDGSKWVHRIVEVANNAASVLPKDNITSLQRSSEDPRTNLQRAIEGVEAVEHRIRQRLGIPSPMSTKSILQPTSKQYNPFSEEPPCTETVEESHSMLTTAGDLDQEPKTPPVILPRPRTPFADRPATPLVDKSPPRSAITIPPRPQTPVHIVSPIPPRPSSRIESFGGVTQPPRPQTPIPPRPGTPVDLRPRPQSCSPGGSKTPKVSVQEPIIPPRPISPAISAEPRNIPPRPQTPIGGPFASSSPIPPRPTQSPQKSLPLSPSPSTPAQSFSHYIPDVSARASPIPLRPRTPQWFSSGRDSPMAPGQQPSLLTRFEAVADADVPSPDRHGVDVLGPDESSVISGWADHSVTTNHVDSHGHATEQVIPDHDGLEDGDTADDGERFDGADTILEHLRRLRQSGSVLDDNTALRMQSPPRVPGILDELDDGRDDDDDDGSSYGGDFDACAAAGLRLDEDRMRVQSPTHELQQQQIPDADMDDAEDSGATTGGDDDSDDYLVAFRRVGAGLCFAGGRKQLAAPTQSLLGNGHQSERRVGYPWRAWKNEKELAGTGLPSVLGLTYGAPSSSTVAAQLVADKDRASRMAKILFE</sequence>
<feature type="compositionally biased region" description="Polar residues" evidence="1">
    <location>
        <begin position="2033"/>
        <end position="2044"/>
    </location>
</feature>
<gene>
    <name evidence="3" type="ORF">SeLEV6574_g02623</name>
</gene>
<feature type="compositionally biased region" description="Polar residues" evidence="1">
    <location>
        <begin position="639"/>
        <end position="660"/>
    </location>
</feature>
<feature type="compositionally biased region" description="Basic and acidic residues" evidence="1">
    <location>
        <begin position="1537"/>
        <end position="1546"/>
    </location>
</feature>
<dbReference type="Gene3D" id="2.60.40.150">
    <property type="entry name" value="C2 domain"/>
    <property type="match status" value="1"/>
</dbReference>
<accession>A0A507D7D9</accession>
<feature type="region of interest" description="Disordered" evidence="1">
    <location>
        <begin position="1634"/>
        <end position="1658"/>
    </location>
</feature>
<dbReference type="PANTHER" id="PTHR21254:SF1">
    <property type="entry name" value="C2 DOMAIN-CONTAINING PROTEIN 3"/>
    <property type="match status" value="1"/>
</dbReference>
<feature type="region of interest" description="Disordered" evidence="1">
    <location>
        <begin position="490"/>
        <end position="519"/>
    </location>
</feature>
<proteinExistence type="predicted"/>
<dbReference type="Pfam" id="PF00168">
    <property type="entry name" value="C2"/>
    <property type="match status" value="2"/>
</dbReference>
<feature type="region of interest" description="Disordered" evidence="1">
    <location>
        <begin position="2031"/>
        <end position="2065"/>
    </location>
</feature>
<dbReference type="VEuPathDB" id="FungiDB:SeMB42_g05187"/>
<feature type="compositionally biased region" description="Polar residues" evidence="1">
    <location>
        <begin position="1765"/>
        <end position="1777"/>
    </location>
</feature>
<feature type="compositionally biased region" description="Pro residues" evidence="1">
    <location>
        <begin position="1679"/>
        <end position="1689"/>
    </location>
</feature>
<dbReference type="PANTHER" id="PTHR21254">
    <property type="entry name" value="C2 DOMAIN-CONTAINING PROTEIN 3"/>
    <property type="match status" value="1"/>
</dbReference>
<organism evidence="3 4">
    <name type="scientific">Synchytrium endobioticum</name>
    <dbReference type="NCBI Taxonomy" id="286115"/>
    <lineage>
        <taxon>Eukaryota</taxon>
        <taxon>Fungi</taxon>
        <taxon>Fungi incertae sedis</taxon>
        <taxon>Chytridiomycota</taxon>
        <taxon>Chytridiomycota incertae sedis</taxon>
        <taxon>Chytridiomycetes</taxon>
        <taxon>Synchytriales</taxon>
        <taxon>Synchytriaceae</taxon>
        <taxon>Synchytrium</taxon>
    </lineage>
</organism>
<feature type="region of interest" description="Disordered" evidence="1">
    <location>
        <begin position="858"/>
        <end position="906"/>
    </location>
</feature>
<feature type="region of interest" description="Disordered" evidence="1">
    <location>
        <begin position="630"/>
        <end position="660"/>
    </location>
</feature>
<dbReference type="SUPFAM" id="SSF49562">
    <property type="entry name" value="C2 domain (Calcium/lipid-binding domain, CaLB)"/>
    <property type="match status" value="2"/>
</dbReference>